<dbReference type="Gramene" id="OPUNC09G11210.1">
    <property type="protein sequence ID" value="OPUNC09G11210.1"/>
    <property type="gene ID" value="OPUNC09G11210"/>
</dbReference>
<organism evidence="1">
    <name type="scientific">Oryza punctata</name>
    <name type="common">Red rice</name>
    <dbReference type="NCBI Taxonomy" id="4537"/>
    <lineage>
        <taxon>Eukaryota</taxon>
        <taxon>Viridiplantae</taxon>
        <taxon>Streptophyta</taxon>
        <taxon>Embryophyta</taxon>
        <taxon>Tracheophyta</taxon>
        <taxon>Spermatophyta</taxon>
        <taxon>Magnoliopsida</taxon>
        <taxon>Liliopsida</taxon>
        <taxon>Poales</taxon>
        <taxon>Poaceae</taxon>
        <taxon>BOP clade</taxon>
        <taxon>Oryzoideae</taxon>
        <taxon>Oryzeae</taxon>
        <taxon>Oryzinae</taxon>
        <taxon>Oryza</taxon>
    </lineage>
</organism>
<sequence length="80" mass="8875">MASSAYTQCTIHGINRNKLHAPDMEAMGSKKIVWTTDHLATRGWSHNAFFPLCSHTQELLFHLLVESVLRLGQRGGNNGA</sequence>
<proteinExistence type="predicted"/>
<dbReference type="EnsemblPlants" id="OPUNC09G11210.1">
    <property type="protein sequence ID" value="OPUNC09G11210.1"/>
    <property type="gene ID" value="OPUNC09G11210"/>
</dbReference>
<evidence type="ECO:0000313" key="1">
    <source>
        <dbReference type="EnsemblPlants" id="OPUNC09G11210.1"/>
    </source>
</evidence>
<reference evidence="1" key="2">
    <citation type="submission" date="2018-05" db="EMBL/GenBank/DDBJ databases">
        <title>OpunRS2 (Oryza punctata Reference Sequence Version 2).</title>
        <authorList>
            <person name="Zhang J."/>
            <person name="Kudrna D."/>
            <person name="Lee S."/>
            <person name="Talag J."/>
            <person name="Welchert J."/>
            <person name="Wing R.A."/>
        </authorList>
    </citation>
    <scope>NUCLEOTIDE SEQUENCE [LARGE SCALE GENOMIC DNA]</scope>
</reference>
<dbReference type="AlphaFoldDB" id="A0A0E0M215"/>
<accession>A0A0E0M215</accession>
<evidence type="ECO:0000313" key="2">
    <source>
        <dbReference type="Proteomes" id="UP000026962"/>
    </source>
</evidence>
<name>A0A0E0M215_ORYPU</name>
<dbReference type="Proteomes" id="UP000026962">
    <property type="component" value="Chromosome 9"/>
</dbReference>
<protein>
    <submittedName>
        <fullName evidence="1">Uncharacterized protein</fullName>
    </submittedName>
</protein>
<reference evidence="1" key="1">
    <citation type="submission" date="2015-04" db="UniProtKB">
        <authorList>
            <consortium name="EnsemblPlants"/>
        </authorList>
    </citation>
    <scope>IDENTIFICATION</scope>
</reference>
<keyword evidence="2" id="KW-1185">Reference proteome</keyword>
<dbReference type="HOGENOM" id="CLU_2593979_0_0_1"/>